<name>A0A562QY85_9BURK</name>
<comment type="caution">
    <text evidence="2">The sequence shown here is derived from an EMBL/GenBank/DDBJ whole genome shotgun (WGS) entry which is preliminary data.</text>
</comment>
<dbReference type="PROSITE" id="PS50927">
    <property type="entry name" value="BULB_LECTIN"/>
    <property type="match status" value="1"/>
</dbReference>
<dbReference type="InterPro" id="IPR036426">
    <property type="entry name" value="Bulb-type_lectin_dom_sf"/>
</dbReference>
<reference evidence="2 3" key="1">
    <citation type="journal article" date="2015" name="Stand. Genomic Sci.">
        <title>Genomic Encyclopedia of Bacterial and Archaeal Type Strains, Phase III: the genomes of soil and plant-associated and newly described type strains.</title>
        <authorList>
            <person name="Whitman W.B."/>
            <person name="Woyke T."/>
            <person name="Klenk H.P."/>
            <person name="Zhou Y."/>
            <person name="Lilburn T.G."/>
            <person name="Beck B.J."/>
            <person name="De Vos P."/>
            <person name="Vandamme P."/>
            <person name="Eisen J.A."/>
            <person name="Garrity G."/>
            <person name="Hugenholtz P."/>
            <person name="Kyrpides N.C."/>
        </authorList>
    </citation>
    <scope>NUCLEOTIDE SEQUENCE [LARGE SCALE GENOMIC DNA]</scope>
    <source>
        <strain evidence="2 3">CGMCC 1.10822</strain>
    </source>
</reference>
<dbReference type="Gene3D" id="2.170.15.10">
    <property type="entry name" value="Proaerolysin, chain A, domain 3"/>
    <property type="match status" value="1"/>
</dbReference>
<gene>
    <name evidence="2" type="ORF">IP91_04737</name>
</gene>
<accession>A0A562QY85</accession>
<dbReference type="InterPro" id="IPR001480">
    <property type="entry name" value="Bulb-type_lectin_dom"/>
</dbReference>
<dbReference type="SUPFAM" id="SSF51110">
    <property type="entry name" value="alpha-D-mannose-specific plant lectins"/>
    <property type="match status" value="1"/>
</dbReference>
<keyword evidence="3" id="KW-1185">Reference proteome</keyword>
<evidence type="ECO:0000259" key="1">
    <source>
        <dbReference type="PROSITE" id="PS50927"/>
    </source>
</evidence>
<proteinExistence type="predicted"/>
<evidence type="ECO:0000313" key="3">
    <source>
        <dbReference type="Proteomes" id="UP000318431"/>
    </source>
</evidence>
<sequence>MSLQLLPPSSGRAGRRFDGVLPMNTAFRTGDILVAGNGLYFATLRADGTFAVFRGIDDNDPAALLWSSGRPGETGPYFAIVQSDGNFCVYRETGDEGSGFGWHWGSQMTAKGNAFYGTMQEDGNFSVRKGQGPADSCGLIWATGATDRVESIVEVLHIEYDLGNACVLRTSPSNVYNETVVNCDKDQKQHRLRGTISVTTTTAWNNDITARYSADAHFRAPVPVVDGEAIELTGAPTPFLPDAAFSASSSWHFDTPVDVAPNASLRSAVSVTYSTISVPYVLLAALRFESGARVVGPLKGSFRGTNPHGTRASFVPHDPLPDNARMFERRLQVRAGN</sequence>
<evidence type="ECO:0000313" key="2">
    <source>
        <dbReference type="EMBL" id="TWI61150.1"/>
    </source>
</evidence>
<dbReference type="RefSeq" id="WP_229474916.1">
    <property type="nucleotide sequence ID" value="NZ_VLLB01000012.1"/>
</dbReference>
<dbReference type="AlphaFoldDB" id="A0A562QY85"/>
<dbReference type="EMBL" id="VLLB01000012">
    <property type="protein sequence ID" value="TWI61150.1"/>
    <property type="molecule type" value="Genomic_DNA"/>
</dbReference>
<feature type="domain" description="Bulb-type lectin" evidence="1">
    <location>
        <begin position="18"/>
        <end position="140"/>
    </location>
</feature>
<protein>
    <recommendedName>
        <fullName evidence="1">Bulb-type lectin domain-containing protein</fullName>
    </recommendedName>
</protein>
<dbReference type="Gene3D" id="2.90.10.10">
    <property type="entry name" value="Bulb-type lectin domain"/>
    <property type="match status" value="1"/>
</dbReference>
<organism evidence="2 3">
    <name type="scientific">Pseudoduganella lurida</name>
    <dbReference type="NCBI Taxonomy" id="1036180"/>
    <lineage>
        <taxon>Bacteria</taxon>
        <taxon>Pseudomonadati</taxon>
        <taxon>Pseudomonadota</taxon>
        <taxon>Betaproteobacteria</taxon>
        <taxon>Burkholderiales</taxon>
        <taxon>Oxalobacteraceae</taxon>
        <taxon>Telluria group</taxon>
        <taxon>Pseudoduganella</taxon>
    </lineage>
</organism>
<dbReference type="Proteomes" id="UP000318431">
    <property type="component" value="Unassembled WGS sequence"/>
</dbReference>
<dbReference type="SUPFAM" id="SSF56973">
    <property type="entry name" value="Aerolisin/ETX pore-forming domain"/>
    <property type="match status" value="1"/>
</dbReference>